<reference evidence="1" key="2">
    <citation type="journal article" date="2022" name="Microb. Genom.">
        <title>A chromosome-scale genome assembly of the tomato pathogen Cladosporium fulvum reveals a compartmentalized genome architecture and the presence of a dispensable chromosome.</title>
        <authorList>
            <person name="Zaccaron A.Z."/>
            <person name="Chen L.H."/>
            <person name="Samaras A."/>
            <person name="Stergiopoulos I."/>
        </authorList>
    </citation>
    <scope>NUCLEOTIDE SEQUENCE</scope>
    <source>
        <strain evidence="1">Race5_Kim</strain>
    </source>
</reference>
<reference evidence="1" key="1">
    <citation type="submission" date="2021-12" db="EMBL/GenBank/DDBJ databases">
        <authorList>
            <person name="Zaccaron A."/>
            <person name="Stergiopoulos I."/>
        </authorList>
    </citation>
    <scope>NUCLEOTIDE SEQUENCE</scope>
    <source>
        <strain evidence="1">Race5_Kim</strain>
    </source>
</reference>
<name>A0A9Q8PHU3_PASFU</name>
<dbReference type="Proteomes" id="UP000756132">
    <property type="component" value="Chromosome 10"/>
</dbReference>
<keyword evidence="2" id="KW-1185">Reference proteome</keyword>
<dbReference type="GeneID" id="71992392"/>
<protein>
    <submittedName>
        <fullName evidence="1">Uncharacterized protein</fullName>
    </submittedName>
</protein>
<sequence>MAATPSNPPNTASSNYHAITDPRWKALATKLYISMWYPSEASASESDIPDDLAMPAAGCVTQDFERALGQLAHVYEVAQEKGVPIERLRTAMGSYDVQTPQEINMRSEAEARGYALRILGAGIAASKAWNEAMRKMRERAEEMGGA</sequence>
<dbReference type="EMBL" id="CP090172">
    <property type="protein sequence ID" value="UJO22699.1"/>
    <property type="molecule type" value="Genomic_DNA"/>
</dbReference>
<dbReference type="AlphaFoldDB" id="A0A9Q8PHU3"/>
<gene>
    <name evidence="1" type="ORF">CLAFUR5_12514</name>
</gene>
<proteinExistence type="predicted"/>
<evidence type="ECO:0000313" key="2">
    <source>
        <dbReference type="Proteomes" id="UP000756132"/>
    </source>
</evidence>
<dbReference type="RefSeq" id="XP_047767065.1">
    <property type="nucleotide sequence ID" value="XM_047911662.1"/>
</dbReference>
<accession>A0A9Q8PHU3</accession>
<evidence type="ECO:0000313" key="1">
    <source>
        <dbReference type="EMBL" id="UJO22699.1"/>
    </source>
</evidence>
<organism evidence="1 2">
    <name type="scientific">Passalora fulva</name>
    <name type="common">Tomato leaf mold</name>
    <name type="synonym">Cladosporium fulvum</name>
    <dbReference type="NCBI Taxonomy" id="5499"/>
    <lineage>
        <taxon>Eukaryota</taxon>
        <taxon>Fungi</taxon>
        <taxon>Dikarya</taxon>
        <taxon>Ascomycota</taxon>
        <taxon>Pezizomycotina</taxon>
        <taxon>Dothideomycetes</taxon>
        <taxon>Dothideomycetidae</taxon>
        <taxon>Mycosphaerellales</taxon>
        <taxon>Mycosphaerellaceae</taxon>
        <taxon>Fulvia</taxon>
    </lineage>
</organism>
<dbReference type="KEGG" id="ffu:CLAFUR5_12514"/>